<comment type="caution">
    <text evidence="8">The sequence shown here is derived from an EMBL/GenBank/DDBJ whole genome shotgun (WGS) entry which is preliminary data.</text>
</comment>
<evidence type="ECO:0000256" key="5">
    <source>
        <dbReference type="SAM" id="MobiDB-lite"/>
    </source>
</evidence>
<evidence type="ECO:0000313" key="8">
    <source>
        <dbReference type="EMBL" id="RCI02454.1"/>
    </source>
</evidence>
<dbReference type="InterPro" id="IPR007191">
    <property type="entry name" value="Sec8_exocyst_N"/>
</dbReference>
<feature type="compositionally biased region" description="Polar residues" evidence="5">
    <location>
        <begin position="688"/>
        <end position="702"/>
    </location>
</feature>
<keyword evidence="1 4" id="KW-0813">Transport</keyword>
<proteinExistence type="inferred from homology"/>
<dbReference type="InterPro" id="IPR039682">
    <property type="entry name" value="Sec8/EXOC4"/>
</dbReference>
<sequence>MKSNLKKCKEELLSKRNDLLNLWYKSQQYKEMLSLLEIIEELRITPEKIEAMMESKHVLGAAKLLVSSLKQAMNKGMMQIGALDDVRRTLTSQKNLLYDMLVEELHNHLYLKNSYCDNRWATYTPQQQDLPEIAVKPREFNESSQKDQFKDYQDFEDLFAIENDILTEDPDKNPETDSYYYIEIITEALLVLGEIPAAIETIQERLSVEIHAIVDKTIAQVEARHVNTGATSRKNDKNTDENDIYCLDKANSESKNEILKDLLWTLYSKLEAVLRGHRFLETCARRIKKRIQTAKANSEEVGFSTDFNIYHFHEIWRPVQTEIRSILQDYLSSSDQNIVSVNENTSNKSFRGKRDNPRQLFSFAEAGGDNELDESYEGLKKTLLLSYKKQIPGFDVSNPNASIHSTIVDKFANDVSSKGHKVLVKPDAYNVSVLLKPTMAFLQRLRQVFPNYDDHNEEGFGSFLDDFAVNVFLPQIEEKVMQLIQHATVGLDAFQDARDYKNYSRYPIAKSAVALISVIQSLCRTMHSMPFHTDEYVRLVEVVLLKFYEKCYQRFYSTVARGSSYADDQQKNVTDVTISTSGDWAQDESLVGLLAQNPFFNEDSKADHEFIKALNQAEIAMELKLKNDRLLESNELIFDSKKLIALGRLYHTLKWFVREIWDLRSSDLPPSTAVNQEQESLEVRNSKRWSSQDSKPQLLETNDNTTPVVLPLRGEIAKRFDALLTTYQQLAETCLFTLRLEGRCHTMYYLEMAIRDGNYHLEDESFEPDPYIITLNSDLMELDDCINASLPPRDELFAFDGLPGLIVHLLISEATYIKRLNKNGVQKMVRNILALQQNLSNFVPLSQCSVMQRAREYYQLFGLGSEGIIKSIQENGAKYTFDEYRVILGLIHDISQEQDEEGKSTTPASAEEKSNGSKYSEWLMKLVDLMADDED</sequence>
<dbReference type="PANTHER" id="PTHR14146:SF0">
    <property type="entry name" value="EXOCYST COMPLEX COMPONENT 4"/>
    <property type="match status" value="1"/>
</dbReference>
<dbReference type="Proteomes" id="UP000253551">
    <property type="component" value="Unassembled WGS sequence"/>
</dbReference>
<dbReference type="GO" id="GO:0000145">
    <property type="term" value="C:exocyst"/>
    <property type="evidence" value="ECO:0007669"/>
    <property type="project" value="UniProtKB-UniRule"/>
</dbReference>
<evidence type="ECO:0000256" key="4">
    <source>
        <dbReference type="RuleBase" id="RU367079"/>
    </source>
</evidence>
<feature type="compositionally biased region" description="Polar residues" evidence="5">
    <location>
        <begin position="669"/>
        <end position="678"/>
    </location>
</feature>
<evidence type="ECO:0000256" key="2">
    <source>
        <dbReference type="ARBA" id="ARBA00022483"/>
    </source>
</evidence>
<dbReference type="AlphaFoldDB" id="A0A367KJP4"/>
<evidence type="ECO:0000313" key="9">
    <source>
        <dbReference type="Proteomes" id="UP000253551"/>
    </source>
</evidence>
<keyword evidence="3 4" id="KW-0653">Protein transport</keyword>
<dbReference type="GO" id="GO:0006893">
    <property type="term" value="P:Golgi to plasma membrane transport"/>
    <property type="evidence" value="ECO:0007669"/>
    <property type="project" value="TreeGrafter"/>
</dbReference>
<evidence type="ECO:0000259" key="6">
    <source>
        <dbReference type="Pfam" id="PF04048"/>
    </source>
</evidence>
<protein>
    <recommendedName>
        <fullName evidence="4">Exocyst complex component Sec8</fullName>
    </recommendedName>
</protein>
<dbReference type="OrthoDB" id="272977at2759"/>
<comment type="function">
    <text evidence="4">Component of the exocyst complex involved in the docking of exocytic vesicles with fusion sites on the plasma membrane.</text>
</comment>
<evidence type="ECO:0000259" key="7">
    <source>
        <dbReference type="Pfam" id="PF20652"/>
    </source>
</evidence>
<keyword evidence="2 4" id="KW-0268">Exocytosis</keyword>
<dbReference type="EMBL" id="PJQM01001388">
    <property type="protein sequence ID" value="RCI02454.1"/>
    <property type="molecule type" value="Genomic_DNA"/>
</dbReference>
<evidence type="ECO:0000256" key="1">
    <source>
        <dbReference type="ARBA" id="ARBA00022448"/>
    </source>
</evidence>
<accession>A0A367KJP4</accession>
<dbReference type="InterPro" id="IPR048630">
    <property type="entry name" value="Sec8_M"/>
</dbReference>
<evidence type="ECO:0000256" key="3">
    <source>
        <dbReference type="ARBA" id="ARBA00022927"/>
    </source>
</evidence>
<dbReference type="GO" id="GO:0006904">
    <property type="term" value="P:vesicle docking involved in exocytosis"/>
    <property type="evidence" value="ECO:0007669"/>
    <property type="project" value="InterPro"/>
</dbReference>
<feature type="domain" description="Exocyst complex component Sec8 middle helical bundle" evidence="7">
    <location>
        <begin position="173"/>
        <end position="439"/>
    </location>
</feature>
<dbReference type="STRING" id="4846.A0A367KJP4"/>
<organism evidence="8 9">
    <name type="scientific">Rhizopus stolonifer</name>
    <name type="common">Rhizopus nigricans</name>
    <dbReference type="NCBI Taxonomy" id="4846"/>
    <lineage>
        <taxon>Eukaryota</taxon>
        <taxon>Fungi</taxon>
        <taxon>Fungi incertae sedis</taxon>
        <taxon>Mucoromycota</taxon>
        <taxon>Mucoromycotina</taxon>
        <taxon>Mucoromycetes</taxon>
        <taxon>Mucorales</taxon>
        <taxon>Mucorineae</taxon>
        <taxon>Rhizopodaceae</taxon>
        <taxon>Rhizopus</taxon>
    </lineage>
</organism>
<feature type="domain" description="Exocyst complex component Sec8 N-terminal" evidence="6">
    <location>
        <begin position="2"/>
        <end position="51"/>
    </location>
</feature>
<dbReference type="GO" id="GO:0006612">
    <property type="term" value="P:protein targeting to membrane"/>
    <property type="evidence" value="ECO:0007669"/>
    <property type="project" value="UniProtKB-UniRule"/>
</dbReference>
<feature type="region of interest" description="Disordered" evidence="5">
    <location>
        <begin position="897"/>
        <end position="917"/>
    </location>
</feature>
<feature type="region of interest" description="Disordered" evidence="5">
    <location>
        <begin position="669"/>
        <end position="702"/>
    </location>
</feature>
<gene>
    <name evidence="8" type="ORF">CU098_009274</name>
</gene>
<dbReference type="Pfam" id="PF20652">
    <property type="entry name" value="Sec8_C"/>
    <property type="match status" value="1"/>
</dbReference>
<dbReference type="GO" id="GO:0090522">
    <property type="term" value="P:vesicle tethering involved in exocytosis"/>
    <property type="evidence" value="ECO:0007669"/>
    <property type="project" value="UniProtKB-UniRule"/>
</dbReference>
<comment type="similarity">
    <text evidence="4">Belongs to the SEC8 family.</text>
</comment>
<dbReference type="GO" id="GO:0015031">
    <property type="term" value="P:protein transport"/>
    <property type="evidence" value="ECO:0007669"/>
    <property type="project" value="UniProtKB-KW"/>
</dbReference>
<reference evidence="8 9" key="1">
    <citation type="journal article" date="2018" name="G3 (Bethesda)">
        <title>Phylogenetic and Phylogenomic Definition of Rhizopus Species.</title>
        <authorList>
            <person name="Gryganskyi A.P."/>
            <person name="Golan J."/>
            <person name="Dolatabadi S."/>
            <person name="Mondo S."/>
            <person name="Robb S."/>
            <person name="Idnurm A."/>
            <person name="Muszewska A."/>
            <person name="Steczkiewicz K."/>
            <person name="Masonjones S."/>
            <person name="Liao H.L."/>
            <person name="Gajdeczka M.T."/>
            <person name="Anike F."/>
            <person name="Vuek A."/>
            <person name="Anishchenko I.M."/>
            <person name="Voigt K."/>
            <person name="de Hoog G.S."/>
            <person name="Smith M.E."/>
            <person name="Heitman J."/>
            <person name="Vilgalys R."/>
            <person name="Stajich J.E."/>
        </authorList>
    </citation>
    <scope>NUCLEOTIDE SEQUENCE [LARGE SCALE GENOMIC DNA]</scope>
    <source>
        <strain evidence="8 9">LSU 92-RS-03</strain>
    </source>
</reference>
<dbReference type="Pfam" id="PF04048">
    <property type="entry name" value="Sec8_N"/>
    <property type="match status" value="1"/>
</dbReference>
<dbReference type="PANTHER" id="PTHR14146">
    <property type="entry name" value="EXOCYST COMPLEX COMPONENT 4"/>
    <property type="match status" value="1"/>
</dbReference>
<keyword evidence="9" id="KW-1185">Reference proteome</keyword>
<name>A0A367KJP4_RHIST</name>